<proteinExistence type="inferred from homology"/>
<reference evidence="6 7" key="1">
    <citation type="submission" date="2018-03" db="EMBL/GenBank/DDBJ databases">
        <title>Aquarubrobacter algicola gen. nov., sp. nov., a novel actinobacterium isolated from shallow eutrophic lake during the end of cyanobacterial harmful algal blooms.</title>
        <authorList>
            <person name="Chun S.J."/>
        </authorList>
    </citation>
    <scope>NUCLEOTIDE SEQUENCE [LARGE SCALE GENOMIC DNA]</scope>
    <source>
        <strain evidence="6 7">Seoho-28</strain>
    </source>
</reference>
<dbReference type="PANTHER" id="PTHR43563">
    <property type="entry name" value="AMINE OXIDASE"/>
    <property type="match status" value="1"/>
</dbReference>
<evidence type="ECO:0000256" key="3">
    <source>
        <dbReference type="ARBA" id="ARBA00023002"/>
    </source>
</evidence>
<name>A0A2T4UKC1_9ACTN</name>
<evidence type="ECO:0000313" key="7">
    <source>
        <dbReference type="Proteomes" id="UP000240739"/>
    </source>
</evidence>
<dbReference type="InterPro" id="IPR001613">
    <property type="entry name" value="Flavin_amine_oxidase"/>
</dbReference>
<dbReference type="AlphaFoldDB" id="A0A2T4UKC1"/>
<dbReference type="InterPro" id="IPR036188">
    <property type="entry name" value="FAD/NAD-bd_sf"/>
</dbReference>
<dbReference type="Gene3D" id="3.50.50.60">
    <property type="entry name" value="FAD/NAD(P)-binding domain"/>
    <property type="match status" value="1"/>
</dbReference>
<dbReference type="RefSeq" id="WP_107568347.1">
    <property type="nucleotide sequence ID" value="NZ_PYYB01000001.1"/>
</dbReference>
<dbReference type="PRINTS" id="PR00757">
    <property type="entry name" value="AMINEOXDASEF"/>
</dbReference>
<dbReference type="Gene3D" id="1.10.405.10">
    <property type="entry name" value="Guanine Nucleotide Dissociation Inhibitor, domain 1"/>
    <property type="match status" value="1"/>
</dbReference>
<dbReference type="OrthoDB" id="337830at2"/>
<dbReference type="GO" id="GO:0016491">
    <property type="term" value="F:oxidoreductase activity"/>
    <property type="evidence" value="ECO:0007669"/>
    <property type="project" value="UniProtKB-KW"/>
</dbReference>
<dbReference type="SUPFAM" id="SSF54373">
    <property type="entry name" value="FAD-linked reductases, C-terminal domain"/>
    <property type="match status" value="1"/>
</dbReference>
<dbReference type="Pfam" id="PF01593">
    <property type="entry name" value="Amino_oxidase"/>
    <property type="match status" value="1"/>
</dbReference>
<sequence>MTHDVLVVGAGIAGLTAADALHRAGRDVVVLEARDRVGGRLLNHDLDHGGTVEVGGQWIGPTQHRAVALAQRLGLRTYPTHATGLNLVEHHRGVSRYRGDIPRLNPAVLVDVGQAQLRLEAMARQVPTDAPWAARRAARWDARTFEDWIVRSLRTEVGRELLRLSCAAVWACEPRDVSLLHVLFYMHAAGGFDLLLGTRGGAQQDRIVGGSQRLALDLAATLPDGMVQLGQPVRSITTRGEEVVVRGEAGEHRARRVIVALAPALAARISYAPALPAARDQLTQRVPNGSVIKTMSVYEEPFWRADGLSGQAISLRGPGKVVFDNSPHGTGIGVLLVFLEGAEARAFSGRSTDERRRAVTGTLARLFGERAARPVEYVDRDWSAEEWTRGCYAGFFTPGTWTAFGRAVRAPTGRLHWAGTETATTWNGYIDGAIQSGERAAGEALAALALTRT</sequence>
<evidence type="ECO:0000256" key="2">
    <source>
        <dbReference type="ARBA" id="ARBA00005995"/>
    </source>
</evidence>
<dbReference type="Gene3D" id="3.90.660.10">
    <property type="match status" value="1"/>
</dbReference>
<evidence type="ECO:0000256" key="4">
    <source>
        <dbReference type="PIRSR" id="PIRSR601613-1"/>
    </source>
</evidence>
<accession>A0A2T4UKC1</accession>
<keyword evidence="7" id="KW-1185">Reference proteome</keyword>
<keyword evidence="3" id="KW-0560">Oxidoreductase</keyword>
<dbReference type="SUPFAM" id="SSF51905">
    <property type="entry name" value="FAD/NAD(P)-binding domain"/>
    <property type="match status" value="1"/>
</dbReference>
<feature type="binding site" evidence="4">
    <location>
        <position position="233"/>
    </location>
    <ligand>
        <name>FAD</name>
        <dbReference type="ChEBI" id="CHEBI:57692"/>
    </ligand>
</feature>
<comment type="caution">
    <text evidence="6">The sequence shown here is derived from an EMBL/GenBank/DDBJ whole genome shotgun (WGS) entry which is preliminary data.</text>
</comment>
<feature type="binding site" evidence="4">
    <location>
        <position position="421"/>
    </location>
    <ligand>
        <name>FAD</name>
        <dbReference type="ChEBI" id="CHEBI:57692"/>
    </ligand>
</feature>
<comment type="cofactor">
    <cofactor evidence="1">
        <name>FAD</name>
        <dbReference type="ChEBI" id="CHEBI:57692"/>
    </cofactor>
</comment>
<protein>
    <submittedName>
        <fullName evidence="6">Oxidoreductase</fullName>
    </submittedName>
</protein>
<feature type="binding site" evidence="4">
    <location>
        <position position="338"/>
    </location>
    <ligand>
        <name>substrate</name>
    </ligand>
</feature>
<dbReference type="EMBL" id="PYYB01000001">
    <property type="protein sequence ID" value="PTL59704.1"/>
    <property type="molecule type" value="Genomic_DNA"/>
</dbReference>
<evidence type="ECO:0000256" key="1">
    <source>
        <dbReference type="ARBA" id="ARBA00001974"/>
    </source>
</evidence>
<gene>
    <name evidence="6" type="ORF">C7Y72_08590</name>
</gene>
<feature type="binding site" evidence="4">
    <location>
        <begin position="32"/>
        <end position="33"/>
    </location>
    <ligand>
        <name>FAD</name>
        <dbReference type="ChEBI" id="CHEBI:57692"/>
    </ligand>
</feature>
<dbReference type="InterPro" id="IPR002937">
    <property type="entry name" value="Amino_oxidase"/>
</dbReference>
<dbReference type="PANTHER" id="PTHR43563:SF1">
    <property type="entry name" value="AMINE OXIDASE [FLAVIN-CONTAINING] B"/>
    <property type="match status" value="1"/>
</dbReference>
<organism evidence="6 7">
    <name type="scientific">Paraconexibacter algicola</name>
    <dbReference type="NCBI Taxonomy" id="2133960"/>
    <lineage>
        <taxon>Bacteria</taxon>
        <taxon>Bacillati</taxon>
        <taxon>Actinomycetota</taxon>
        <taxon>Thermoleophilia</taxon>
        <taxon>Solirubrobacterales</taxon>
        <taxon>Paraconexibacteraceae</taxon>
        <taxon>Paraconexibacter</taxon>
    </lineage>
</organism>
<evidence type="ECO:0000313" key="6">
    <source>
        <dbReference type="EMBL" id="PTL59704.1"/>
    </source>
</evidence>
<dbReference type="InterPro" id="IPR050703">
    <property type="entry name" value="Flavin_MAO"/>
</dbReference>
<evidence type="ECO:0000259" key="5">
    <source>
        <dbReference type="Pfam" id="PF01593"/>
    </source>
</evidence>
<dbReference type="Proteomes" id="UP000240739">
    <property type="component" value="Unassembled WGS sequence"/>
</dbReference>
<comment type="similarity">
    <text evidence="2">Belongs to the flavin monoamine oxidase family.</text>
</comment>
<feature type="domain" description="Amine oxidase" evidence="5">
    <location>
        <begin position="12"/>
        <end position="444"/>
    </location>
</feature>